<dbReference type="PANTHER" id="PTHR43513">
    <property type="entry name" value="DIHYDROOROTATE DEHYDROGENASE B (NAD(+)), ELECTRON TRANSFER SUBUNIT"/>
    <property type="match status" value="1"/>
</dbReference>
<accession>X1PJ62</accession>
<dbReference type="InterPro" id="IPR039261">
    <property type="entry name" value="FNR_nucleotide-bd"/>
</dbReference>
<dbReference type="Gene3D" id="2.40.30.10">
    <property type="entry name" value="Translation factors"/>
    <property type="match status" value="1"/>
</dbReference>
<sequence>MWLEAPDIAAIAQPGQFITVRCEGLALRRPFSIHQVVIASEAKQSQVAILFKVVGKGTLWLAQRQRGDKVDILGPLGNGFSVGPRLRNLLLVAGGIGIAPLVFLARSASPQHAITLIYGA</sequence>
<proteinExistence type="predicted"/>
<dbReference type="SUPFAM" id="SSF63380">
    <property type="entry name" value="Riboflavin synthase domain-like"/>
    <property type="match status" value="1"/>
</dbReference>
<evidence type="ECO:0000313" key="2">
    <source>
        <dbReference type="EMBL" id="GAI30914.1"/>
    </source>
</evidence>
<dbReference type="SUPFAM" id="SSF52343">
    <property type="entry name" value="Ferredoxin reductase-like, C-terminal NADP-linked domain"/>
    <property type="match status" value="1"/>
</dbReference>
<reference evidence="2" key="1">
    <citation type="journal article" date="2014" name="Front. Microbiol.">
        <title>High frequency of phylogenetically diverse reductive dehalogenase-homologous genes in deep subseafloor sedimentary metagenomes.</title>
        <authorList>
            <person name="Kawai M."/>
            <person name="Futagami T."/>
            <person name="Toyoda A."/>
            <person name="Takaki Y."/>
            <person name="Nishi S."/>
            <person name="Hori S."/>
            <person name="Arai W."/>
            <person name="Tsubouchi T."/>
            <person name="Morono Y."/>
            <person name="Uchiyama I."/>
            <person name="Ito T."/>
            <person name="Fujiyama A."/>
            <person name="Inagaki F."/>
            <person name="Takami H."/>
        </authorList>
    </citation>
    <scope>NUCLEOTIDE SEQUENCE</scope>
    <source>
        <strain evidence="2">Expedition CK06-06</strain>
    </source>
</reference>
<dbReference type="PANTHER" id="PTHR43513:SF3">
    <property type="entry name" value="DIHYDROOROTATE DEHYDROGENASE B (NAD(+)), ELECTRON TRANSFER SUBUNIT-RELATED"/>
    <property type="match status" value="1"/>
</dbReference>
<dbReference type="PROSITE" id="PS51384">
    <property type="entry name" value="FAD_FR"/>
    <property type="match status" value="1"/>
</dbReference>
<gene>
    <name evidence="2" type="ORF">S06H3_28746</name>
</gene>
<dbReference type="Gene3D" id="3.40.50.80">
    <property type="entry name" value="Nucleotide-binding domain of ferredoxin-NADP reductase (FNR) module"/>
    <property type="match status" value="1"/>
</dbReference>
<protein>
    <recommendedName>
        <fullName evidence="1">FAD-binding FR-type domain-containing protein</fullName>
    </recommendedName>
</protein>
<feature type="domain" description="FAD-binding FR-type" evidence="1">
    <location>
        <begin position="1"/>
        <end position="82"/>
    </location>
</feature>
<feature type="non-terminal residue" evidence="2">
    <location>
        <position position="120"/>
    </location>
</feature>
<name>X1PJ62_9ZZZZ</name>
<dbReference type="InterPro" id="IPR017927">
    <property type="entry name" value="FAD-bd_FR_type"/>
</dbReference>
<evidence type="ECO:0000259" key="1">
    <source>
        <dbReference type="PROSITE" id="PS51384"/>
    </source>
</evidence>
<dbReference type="GO" id="GO:0016491">
    <property type="term" value="F:oxidoreductase activity"/>
    <property type="evidence" value="ECO:0007669"/>
    <property type="project" value="InterPro"/>
</dbReference>
<comment type="caution">
    <text evidence="2">The sequence shown here is derived from an EMBL/GenBank/DDBJ whole genome shotgun (WGS) entry which is preliminary data.</text>
</comment>
<dbReference type="EMBL" id="BARV01016796">
    <property type="protein sequence ID" value="GAI30914.1"/>
    <property type="molecule type" value="Genomic_DNA"/>
</dbReference>
<organism evidence="2">
    <name type="scientific">marine sediment metagenome</name>
    <dbReference type="NCBI Taxonomy" id="412755"/>
    <lineage>
        <taxon>unclassified sequences</taxon>
        <taxon>metagenomes</taxon>
        <taxon>ecological metagenomes</taxon>
    </lineage>
</organism>
<dbReference type="InterPro" id="IPR017938">
    <property type="entry name" value="Riboflavin_synthase-like_b-brl"/>
</dbReference>
<dbReference type="InterPro" id="IPR050353">
    <property type="entry name" value="PyrK_electron_transfer"/>
</dbReference>
<dbReference type="AlphaFoldDB" id="X1PJ62"/>